<gene>
    <name evidence="1" type="ORF">SAMN05421749_103329</name>
</gene>
<dbReference type="OrthoDB" id="4070623at2"/>
<dbReference type="Proteomes" id="UP000242317">
    <property type="component" value="Unassembled WGS sequence"/>
</dbReference>
<dbReference type="SUPFAM" id="SSF69279">
    <property type="entry name" value="Phage tail proteins"/>
    <property type="match status" value="1"/>
</dbReference>
<dbReference type="EMBL" id="FMYK01000003">
    <property type="protein sequence ID" value="SDC17104.1"/>
    <property type="molecule type" value="Genomic_DNA"/>
</dbReference>
<name>A0A1G6JE92_9GAMM</name>
<evidence type="ECO:0008006" key="3">
    <source>
        <dbReference type="Google" id="ProtNLM"/>
    </source>
</evidence>
<dbReference type="AlphaFoldDB" id="A0A1G6JE92"/>
<evidence type="ECO:0000313" key="1">
    <source>
        <dbReference type="EMBL" id="SDC17104.1"/>
    </source>
</evidence>
<protein>
    <recommendedName>
        <fullName evidence="3">Phage protein D</fullName>
    </recommendedName>
</protein>
<organism evidence="1 2">
    <name type="scientific">Acinetobacter marinus</name>
    <dbReference type="NCBI Taxonomy" id="281375"/>
    <lineage>
        <taxon>Bacteria</taxon>
        <taxon>Pseudomonadati</taxon>
        <taxon>Pseudomonadota</taxon>
        <taxon>Gammaproteobacteria</taxon>
        <taxon>Moraxellales</taxon>
        <taxon>Moraxellaceae</taxon>
        <taxon>Acinetobacter</taxon>
    </lineage>
</organism>
<evidence type="ECO:0000313" key="2">
    <source>
        <dbReference type="Proteomes" id="UP000242317"/>
    </source>
</evidence>
<proteinExistence type="predicted"/>
<dbReference type="Pfam" id="PF05954">
    <property type="entry name" value="Phage_GPD"/>
    <property type="match status" value="1"/>
</dbReference>
<reference evidence="2" key="1">
    <citation type="submission" date="2016-09" db="EMBL/GenBank/DDBJ databases">
        <authorList>
            <person name="Varghese N."/>
            <person name="Submissions S."/>
        </authorList>
    </citation>
    <scope>NUCLEOTIDE SEQUENCE [LARGE SCALE GENOMIC DNA]</scope>
    <source>
        <strain evidence="2">ANC 3699</strain>
    </source>
</reference>
<sequence length="337" mass="37249">MGIQPCFTVTANDTDITSIIASKYEYIKITDKVGFEADLCEISLSDDPANPIAMPEKGAELRIGMGYDGEVVDMGLFVVDEVEVEGPPDRMLIRARASIQVDSKKGMLSISSQKTRSWQAGKTIENVVSAVALEHGLTAQISDTLKAVVLPHFDQSDESDISFLLRLSKRYDAVCKPAGGKLLFIKRGESDFTPIEINRYQCTRWRMVSSASNSVKSVIAHWYEKKKAKKHEVIIGSGEPVRKLRHQYQDEESARAGAQAEFDRSARGENTLEITKVGDPYLSAELPLTASLFRDGIDGTWIIDQVDHNIDKTVGFSSEIKAVKSLQEEDSEDDVGL</sequence>
<dbReference type="RefSeq" id="WP_092618245.1">
    <property type="nucleotide sequence ID" value="NZ_FMYK01000003.1"/>
</dbReference>
<accession>A0A1G6JE92</accession>
<keyword evidence="2" id="KW-1185">Reference proteome</keyword>